<evidence type="ECO:0000313" key="2">
    <source>
        <dbReference type="EnsemblMetazoa" id="GAUT000566-PA"/>
    </source>
</evidence>
<proteinExistence type="predicted"/>
<accession>A0A1A9UD69</accession>
<dbReference type="EnsemblMetazoa" id="GAUT000566-RA">
    <property type="protein sequence ID" value="GAUT000566-PA"/>
    <property type="gene ID" value="GAUT000566"/>
</dbReference>
<keyword evidence="1" id="KW-1133">Transmembrane helix</keyword>
<evidence type="ECO:0000313" key="3">
    <source>
        <dbReference type="Proteomes" id="UP000078200"/>
    </source>
</evidence>
<dbReference type="VEuPathDB" id="VectorBase:GAUT000566"/>
<dbReference type="Proteomes" id="UP000078200">
    <property type="component" value="Unassembled WGS sequence"/>
</dbReference>
<keyword evidence="1" id="KW-0472">Membrane</keyword>
<feature type="transmembrane region" description="Helical" evidence="1">
    <location>
        <begin position="91"/>
        <end position="117"/>
    </location>
</feature>
<dbReference type="AlphaFoldDB" id="A0A1A9UD69"/>
<keyword evidence="1" id="KW-0812">Transmembrane</keyword>
<name>A0A1A9UD69_GLOAU</name>
<organism evidence="2 3">
    <name type="scientific">Glossina austeni</name>
    <name type="common">Savannah tsetse fly</name>
    <dbReference type="NCBI Taxonomy" id="7395"/>
    <lineage>
        <taxon>Eukaryota</taxon>
        <taxon>Metazoa</taxon>
        <taxon>Ecdysozoa</taxon>
        <taxon>Arthropoda</taxon>
        <taxon>Hexapoda</taxon>
        <taxon>Insecta</taxon>
        <taxon>Pterygota</taxon>
        <taxon>Neoptera</taxon>
        <taxon>Endopterygota</taxon>
        <taxon>Diptera</taxon>
        <taxon>Brachycera</taxon>
        <taxon>Muscomorpha</taxon>
        <taxon>Hippoboscoidea</taxon>
        <taxon>Glossinidae</taxon>
        <taxon>Glossina</taxon>
    </lineage>
</organism>
<sequence length="128" mass="14749">MRRLKGKRNLKFRVRTRIQKTILVILAHAAIVRATCSTTSGGGKTPQASLLNCTSNIICFKINVEGQKFMDADYRDSHFARFPCHFVTGDVIFGFLLFKYLAHIFQFVIVVFVLNHYNESQFGLWRMT</sequence>
<keyword evidence="3" id="KW-1185">Reference proteome</keyword>
<evidence type="ECO:0000256" key="1">
    <source>
        <dbReference type="SAM" id="Phobius"/>
    </source>
</evidence>
<reference evidence="2" key="1">
    <citation type="submission" date="2020-05" db="UniProtKB">
        <authorList>
            <consortium name="EnsemblMetazoa"/>
        </authorList>
    </citation>
    <scope>IDENTIFICATION</scope>
    <source>
        <strain evidence="2">TTRI</strain>
    </source>
</reference>
<protein>
    <submittedName>
        <fullName evidence="2">Uncharacterized protein</fullName>
    </submittedName>
</protein>